<dbReference type="InterPro" id="IPR013083">
    <property type="entry name" value="Znf_RING/FYVE/PHD"/>
</dbReference>
<evidence type="ECO:0000256" key="9">
    <source>
        <dbReference type="SAM" id="MobiDB-lite"/>
    </source>
</evidence>
<dbReference type="PROSITE" id="PS01359">
    <property type="entry name" value="ZF_PHD_1"/>
    <property type="match status" value="1"/>
</dbReference>
<keyword evidence="13" id="KW-1185">Reference proteome</keyword>
<dbReference type="PANTHER" id="PTHR13793">
    <property type="entry name" value="PHD FINGER PROTEINS"/>
    <property type="match status" value="1"/>
</dbReference>
<feature type="compositionally biased region" description="Basic and acidic residues" evidence="9">
    <location>
        <begin position="1193"/>
        <end position="1206"/>
    </location>
</feature>
<comment type="caution">
    <text evidence="12">The sequence shown here is derived from an EMBL/GenBank/DDBJ whole genome shotgun (WGS) entry which is preliminary data.</text>
</comment>
<dbReference type="EMBL" id="UYJE01006453">
    <property type="protein sequence ID" value="VDI46141.1"/>
    <property type="molecule type" value="Genomic_DNA"/>
</dbReference>
<dbReference type="GO" id="GO:0008270">
    <property type="term" value="F:zinc ion binding"/>
    <property type="evidence" value="ECO:0007669"/>
    <property type="project" value="UniProtKB-KW"/>
</dbReference>
<dbReference type="PANTHER" id="PTHR13793:SF160">
    <property type="entry name" value="PHD FINGER PROTEIN RHINOCEROS"/>
    <property type="match status" value="1"/>
</dbReference>
<dbReference type="Proteomes" id="UP000596742">
    <property type="component" value="Unassembled WGS sequence"/>
</dbReference>
<dbReference type="PROSITE" id="PS51805">
    <property type="entry name" value="EPHD"/>
    <property type="match status" value="1"/>
</dbReference>
<keyword evidence="1" id="KW-1017">Isopeptide bond</keyword>
<evidence type="ECO:0000313" key="12">
    <source>
        <dbReference type="EMBL" id="VDI46141.1"/>
    </source>
</evidence>
<dbReference type="InterPro" id="IPR034732">
    <property type="entry name" value="EPHD"/>
</dbReference>
<keyword evidence="6" id="KW-0832">Ubl conjugation</keyword>
<dbReference type="InterPro" id="IPR019786">
    <property type="entry name" value="Zinc_finger_PHD-type_CS"/>
</dbReference>
<dbReference type="GO" id="GO:0015074">
    <property type="term" value="P:DNA integration"/>
    <property type="evidence" value="ECO:0007669"/>
    <property type="project" value="InterPro"/>
</dbReference>
<feature type="compositionally biased region" description="Basic and acidic residues" evidence="9">
    <location>
        <begin position="934"/>
        <end position="947"/>
    </location>
</feature>
<feature type="domain" description="PHD-type" evidence="10">
    <location>
        <begin position="992"/>
        <end position="1042"/>
    </location>
</feature>
<keyword evidence="4 8" id="KW-0863">Zinc-finger</keyword>
<evidence type="ECO:0000256" key="3">
    <source>
        <dbReference type="ARBA" id="ARBA00022723"/>
    </source>
</evidence>
<proteinExistence type="predicted"/>
<dbReference type="FunFam" id="3.30.40.10:FF:000030">
    <property type="entry name" value="Protein Jade-1 isoform 1"/>
    <property type="match status" value="1"/>
</dbReference>
<accession>A0A8B6FAR4</accession>
<keyword evidence="7" id="KW-0233">DNA recombination</keyword>
<dbReference type="InterPro" id="IPR057926">
    <property type="entry name" value="QRICH1_dom"/>
</dbReference>
<dbReference type="InterPro" id="IPR013762">
    <property type="entry name" value="Integrase-like_cat_sf"/>
</dbReference>
<evidence type="ECO:0000256" key="4">
    <source>
        <dbReference type="ARBA" id="ARBA00022771"/>
    </source>
</evidence>
<organism evidence="12 13">
    <name type="scientific">Mytilus galloprovincialis</name>
    <name type="common">Mediterranean mussel</name>
    <dbReference type="NCBI Taxonomy" id="29158"/>
    <lineage>
        <taxon>Eukaryota</taxon>
        <taxon>Metazoa</taxon>
        <taxon>Spiralia</taxon>
        <taxon>Lophotrochozoa</taxon>
        <taxon>Mollusca</taxon>
        <taxon>Bivalvia</taxon>
        <taxon>Autobranchia</taxon>
        <taxon>Pteriomorphia</taxon>
        <taxon>Mytilida</taxon>
        <taxon>Mytiloidea</taxon>
        <taxon>Mytilidae</taxon>
        <taxon>Mytilinae</taxon>
        <taxon>Mytilus</taxon>
    </lineage>
</organism>
<dbReference type="CDD" id="cd00397">
    <property type="entry name" value="DNA_BRE_C"/>
    <property type="match status" value="1"/>
</dbReference>
<dbReference type="SUPFAM" id="SSF56349">
    <property type="entry name" value="DNA breaking-rejoining enzymes"/>
    <property type="match status" value="1"/>
</dbReference>
<dbReference type="GO" id="GO:0006357">
    <property type="term" value="P:regulation of transcription by RNA polymerase II"/>
    <property type="evidence" value="ECO:0007669"/>
    <property type="project" value="TreeGrafter"/>
</dbReference>
<dbReference type="InterPro" id="IPR021893">
    <property type="entry name" value="ZMYM2-like_C"/>
</dbReference>
<dbReference type="Gene3D" id="3.30.40.10">
    <property type="entry name" value="Zinc/RING finger domain, C3HC4 (zinc finger)"/>
    <property type="match status" value="2"/>
</dbReference>
<dbReference type="SUPFAM" id="SSF57903">
    <property type="entry name" value="FYVE/PHD zinc finger"/>
    <property type="match status" value="1"/>
</dbReference>
<evidence type="ECO:0000256" key="8">
    <source>
        <dbReference type="PROSITE-ProRule" id="PRU00146"/>
    </source>
</evidence>
<dbReference type="InterPro" id="IPR011011">
    <property type="entry name" value="Znf_FYVE_PHD"/>
</dbReference>
<evidence type="ECO:0000256" key="6">
    <source>
        <dbReference type="ARBA" id="ARBA00022843"/>
    </source>
</evidence>
<dbReference type="Gene3D" id="1.10.443.10">
    <property type="entry name" value="Intergrase catalytic core"/>
    <property type="match status" value="1"/>
</dbReference>
<name>A0A8B6FAR4_MYTGA</name>
<dbReference type="AlphaFoldDB" id="A0A8B6FAR4"/>
<dbReference type="SMART" id="SM00249">
    <property type="entry name" value="PHD"/>
    <property type="match status" value="2"/>
</dbReference>
<dbReference type="GO" id="GO:0006310">
    <property type="term" value="P:DNA recombination"/>
    <property type="evidence" value="ECO:0007669"/>
    <property type="project" value="UniProtKB-KW"/>
</dbReference>
<evidence type="ECO:0000256" key="2">
    <source>
        <dbReference type="ARBA" id="ARBA00022553"/>
    </source>
</evidence>
<evidence type="ECO:0000259" key="10">
    <source>
        <dbReference type="PROSITE" id="PS50016"/>
    </source>
</evidence>
<evidence type="ECO:0000256" key="7">
    <source>
        <dbReference type="ARBA" id="ARBA00023172"/>
    </source>
</evidence>
<dbReference type="OrthoDB" id="20839at2759"/>
<dbReference type="Pfam" id="PF12012">
    <property type="entry name" value="DUF3504"/>
    <property type="match status" value="1"/>
</dbReference>
<dbReference type="InterPro" id="IPR019787">
    <property type="entry name" value="Znf_PHD-finger"/>
</dbReference>
<feature type="region of interest" description="Disordered" evidence="9">
    <location>
        <begin position="1159"/>
        <end position="1206"/>
    </location>
</feature>
<gene>
    <name evidence="12" type="ORF">MGAL_10B094435</name>
</gene>
<evidence type="ECO:0000256" key="5">
    <source>
        <dbReference type="ARBA" id="ARBA00022833"/>
    </source>
</evidence>
<evidence type="ECO:0000256" key="1">
    <source>
        <dbReference type="ARBA" id="ARBA00022499"/>
    </source>
</evidence>
<feature type="domain" description="PHD-type" evidence="11">
    <location>
        <begin position="1044"/>
        <end position="1159"/>
    </location>
</feature>
<dbReference type="Pfam" id="PF13831">
    <property type="entry name" value="PHD_2"/>
    <property type="match status" value="1"/>
</dbReference>
<dbReference type="CDD" id="cd15573">
    <property type="entry name" value="PHD_JADE"/>
    <property type="match status" value="1"/>
</dbReference>
<reference evidence="12" key="1">
    <citation type="submission" date="2018-11" db="EMBL/GenBank/DDBJ databases">
        <authorList>
            <person name="Alioto T."/>
            <person name="Alioto T."/>
        </authorList>
    </citation>
    <scope>NUCLEOTIDE SEQUENCE</scope>
</reference>
<dbReference type="InterPro" id="IPR001965">
    <property type="entry name" value="Znf_PHD"/>
</dbReference>
<sequence length="1243" mass="142585">MKSAFPAALSVCAFQSSEMAAKMEISDIDFLNVIPEWDNSIDDLTLSQTCKDAENENTAFEKLEDLTLSQALDQYEVDFEMDDLPDFELTQVPLTADNIIEELEKAVTENCSENSRYSFVEDIDIDKLVKSTESRNTRKNTTWSVATFNDWRVARMKSNYCAIPELLQFTANDVNQWLSKFVIETRRKDGKPYPPKTLYLLCVGILRFHRENGVHMNFLDEKDCVFYDFRRSLSARMTELTKQGIGTTTKQAEAISEETESTLWEKGLLGSTSSKAIMNTMFFYNSKLFGLRGVDEHRNLSVDQFELGKDQTGSFILFKGRANKTYKGGLNQRNLSAKNLKHYLQNPVLFKIYEQYLNIVRDLNGTAFYRRPLDKGSIKFGEQSVGVNKLSNIMKTMCAEAGIDGYFTNHSGKRTCATTLYQAGVPEQEIMNRTGHRSVESVRKYKRASSEMLKDISNILEPSESMCKKIKHEDNTEIQNRTENQEISKSAAGGVGTIMSTVKEKQFLKLLIFAEEISWKVVRSFIKSNILINFDNSFVKFLNLHKHCIYHLWRHSVACCECEHSAFVRKTDRCLKEEEIKELFKVGSNMTPEHFIVIGNTVKQNCICDVRVNDRCTLDELDIRLAYTLMKNCVSLRPAEDTWLRTVNDIVYKLNHEESLSSVDQETLDRWWTMLEGSVLGLASKVPPTCFEESVNTSIDLLKISNFDVKCVKDMVDKITDEKCLGIRKQLGRISTDIFTNNSQHQVGAVKKEMNEDFQQDKDIKTERTTIKTECTSSLTDGNCLNECPLCHNNVYCNKCEKNLEKIKSMEKQHKQNCELIQALKRQEEKSRQKISELEQNCEANIEKLKTLEKQSGVARKQEEKSRQKITDLEKKCAANNNKILTLEKQSDMEKEKIRTMANYRKLKRSVIRKCFDRFEEARREYDTMEEQEEHAYEERQQKKSRFEEEEDDNIIRGKQRKKARLEEEEDDDIIGGHEVQEIPNEKEVDDNAVCDVCKHIIEEENNEMIFCDGCNVCVHQACYGVQVIPEGNWYCKTCVAGVTPKCALCPHDGGAMKMTSDGKQWAHVNCAWWIPGVTIGNPKEMASIEGIDTLPEERWSLICSLCKKKDGACIQCSVKNCAKPFHVTCAYSHGLRMDDNPSEDNTDLMFQAYCKTHSNQGKTPKKKRRRDYSAQNRPKRKEIMNHAVTSSRESKPDSSTGAREDLELTEEQAIASVPHLEGANNGISWRTIQGTKKLKFSY</sequence>
<dbReference type="InterPro" id="IPR011010">
    <property type="entry name" value="DNA_brk_join_enz"/>
</dbReference>
<keyword evidence="3" id="KW-0479">Metal-binding</keyword>
<dbReference type="GO" id="GO:0003677">
    <property type="term" value="F:DNA binding"/>
    <property type="evidence" value="ECO:0007669"/>
    <property type="project" value="InterPro"/>
</dbReference>
<evidence type="ECO:0000259" key="11">
    <source>
        <dbReference type="PROSITE" id="PS51805"/>
    </source>
</evidence>
<dbReference type="Pfam" id="PF13832">
    <property type="entry name" value="zf-HC5HC2H_2"/>
    <property type="match status" value="1"/>
</dbReference>
<dbReference type="InterPro" id="IPR050701">
    <property type="entry name" value="Histone_Mod_Regulator"/>
</dbReference>
<evidence type="ECO:0000313" key="13">
    <source>
        <dbReference type="Proteomes" id="UP000596742"/>
    </source>
</evidence>
<keyword evidence="5" id="KW-0862">Zinc</keyword>
<keyword evidence="2" id="KW-0597">Phosphoprotein</keyword>
<feature type="region of interest" description="Disordered" evidence="9">
    <location>
        <begin position="927"/>
        <end position="953"/>
    </location>
</feature>
<protein>
    <submittedName>
        <fullName evidence="12">Uncharacterized protein</fullName>
    </submittedName>
</protein>
<dbReference type="PROSITE" id="PS50016">
    <property type="entry name" value="ZF_PHD_2"/>
    <property type="match status" value="1"/>
</dbReference>
<dbReference type="Pfam" id="PF25561">
    <property type="entry name" value="QRICH1"/>
    <property type="match status" value="1"/>
</dbReference>